<accession>A0ABR1HQ26</accession>
<evidence type="ECO:0000256" key="3">
    <source>
        <dbReference type="ARBA" id="ARBA00022692"/>
    </source>
</evidence>
<feature type="transmembrane region" description="Helical" evidence="6">
    <location>
        <begin position="57"/>
        <end position="84"/>
    </location>
</feature>
<proteinExistence type="inferred from homology"/>
<comment type="similarity">
    <text evidence="2">Belongs to the major facilitator superfamily. Sugar transporter (TC 2.A.1.1) family.</text>
</comment>
<evidence type="ECO:0000256" key="6">
    <source>
        <dbReference type="SAM" id="Phobius"/>
    </source>
</evidence>
<dbReference type="Gene3D" id="1.20.1250.20">
    <property type="entry name" value="MFS general substrate transporter like domains"/>
    <property type="match status" value="1"/>
</dbReference>
<dbReference type="EMBL" id="JAZAVK010000100">
    <property type="protein sequence ID" value="KAK7423264.1"/>
    <property type="molecule type" value="Genomic_DNA"/>
</dbReference>
<gene>
    <name evidence="8" type="ORF">QQZ08_009160</name>
</gene>
<protein>
    <recommendedName>
        <fullName evidence="7">Major facilitator superfamily (MFS) profile domain-containing protein</fullName>
    </recommendedName>
</protein>
<keyword evidence="3 6" id="KW-0812">Transmembrane</keyword>
<feature type="domain" description="Major facilitator superfamily (MFS) profile" evidence="7">
    <location>
        <begin position="15"/>
        <end position="146"/>
    </location>
</feature>
<evidence type="ECO:0000256" key="1">
    <source>
        <dbReference type="ARBA" id="ARBA00004141"/>
    </source>
</evidence>
<dbReference type="InterPro" id="IPR020846">
    <property type="entry name" value="MFS_dom"/>
</dbReference>
<feature type="transmembrane region" description="Helical" evidence="6">
    <location>
        <begin position="122"/>
        <end position="139"/>
    </location>
</feature>
<feature type="transmembrane region" description="Helical" evidence="6">
    <location>
        <begin position="90"/>
        <end position="110"/>
    </location>
</feature>
<dbReference type="InterPro" id="IPR005828">
    <property type="entry name" value="MFS_sugar_transport-like"/>
</dbReference>
<dbReference type="InterPro" id="IPR050360">
    <property type="entry name" value="MFS_Sugar_Transporters"/>
</dbReference>
<evidence type="ECO:0000313" key="9">
    <source>
        <dbReference type="Proteomes" id="UP001498421"/>
    </source>
</evidence>
<dbReference type="SUPFAM" id="SSF103473">
    <property type="entry name" value="MFS general substrate transporter"/>
    <property type="match status" value="1"/>
</dbReference>
<dbReference type="Pfam" id="PF00083">
    <property type="entry name" value="Sugar_tr"/>
    <property type="match status" value="1"/>
</dbReference>
<reference evidence="8 9" key="1">
    <citation type="journal article" date="2025" name="Microbiol. Resour. Announc.">
        <title>Draft genome sequences for Neonectria magnoliae and Neonectria punicea, canker pathogens of Liriodendron tulipifera and Acer saccharum in West Virginia.</title>
        <authorList>
            <person name="Petronek H.M."/>
            <person name="Kasson M.T."/>
            <person name="Metheny A.M."/>
            <person name="Stauder C.M."/>
            <person name="Lovett B."/>
            <person name="Lynch S.C."/>
            <person name="Garnas J.R."/>
            <person name="Kasson L.R."/>
            <person name="Stajich J.E."/>
        </authorList>
    </citation>
    <scope>NUCLEOTIDE SEQUENCE [LARGE SCALE GENOMIC DNA]</scope>
    <source>
        <strain evidence="8 9">NRRL 64651</strain>
    </source>
</reference>
<dbReference type="PANTHER" id="PTHR48022:SF33">
    <property type="entry name" value="SUGAR PERMEASE, PUTATIVE (AFU_ORTHOLOGUE AFUA_6G12040)-RELATED"/>
    <property type="match status" value="1"/>
</dbReference>
<evidence type="ECO:0000313" key="8">
    <source>
        <dbReference type="EMBL" id="KAK7423264.1"/>
    </source>
</evidence>
<name>A0ABR1HQ26_9HYPO</name>
<dbReference type="PANTHER" id="PTHR48022">
    <property type="entry name" value="PLASTIDIC GLUCOSE TRANSPORTER 4"/>
    <property type="match status" value="1"/>
</dbReference>
<sequence length="146" mass="15662">MASNEARKVQEVIHVETASSFGKFIFSKEVAKRGAAIQEEWRNLSISKAARRYWKSVMFSSVALWSAMSSHAQATGAFSAGFLMDQFGRTYAGSGLSTLTIAGAAVQFVAKDRGVLLVGKMINSFGVRAAMAVGVIYASEMAPVKL</sequence>
<dbReference type="InterPro" id="IPR036259">
    <property type="entry name" value="MFS_trans_sf"/>
</dbReference>
<comment type="subcellular location">
    <subcellularLocation>
        <location evidence="1">Membrane</location>
        <topology evidence="1">Multi-pass membrane protein</topology>
    </subcellularLocation>
</comment>
<evidence type="ECO:0000256" key="2">
    <source>
        <dbReference type="ARBA" id="ARBA00010992"/>
    </source>
</evidence>
<keyword evidence="5 6" id="KW-0472">Membrane</keyword>
<evidence type="ECO:0000259" key="7">
    <source>
        <dbReference type="PROSITE" id="PS50850"/>
    </source>
</evidence>
<evidence type="ECO:0000256" key="4">
    <source>
        <dbReference type="ARBA" id="ARBA00022989"/>
    </source>
</evidence>
<comment type="caution">
    <text evidence="8">The sequence shown here is derived from an EMBL/GenBank/DDBJ whole genome shotgun (WGS) entry which is preliminary data.</text>
</comment>
<dbReference type="PROSITE" id="PS50850">
    <property type="entry name" value="MFS"/>
    <property type="match status" value="1"/>
</dbReference>
<keyword evidence="9" id="KW-1185">Reference proteome</keyword>
<organism evidence="8 9">
    <name type="scientific">Neonectria magnoliae</name>
    <dbReference type="NCBI Taxonomy" id="2732573"/>
    <lineage>
        <taxon>Eukaryota</taxon>
        <taxon>Fungi</taxon>
        <taxon>Dikarya</taxon>
        <taxon>Ascomycota</taxon>
        <taxon>Pezizomycotina</taxon>
        <taxon>Sordariomycetes</taxon>
        <taxon>Hypocreomycetidae</taxon>
        <taxon>Hypocreales</taxon>
        <taxon>Nectriaceae</taxon>
        <taxon>Neonectria</taxon>
    </lineage>
</organism>
<dbReference type="Proteomes" id="UP001498421">
    <property type="component" value="Unassembled WGS sequence"/>
</dbReference>
<keyword evidence="4 6" id="KW-1133">Transmembrane helix</keyword>
<evidence type="ECO:0000256" key="5">
    <source>
        <dbReference type="ARBA" id="ARBA00023136"/>
    </source>
</evidence>